<dbReference type="GO" id="GO:0005829">
    <property type="term" value="C:cytosol"/>
    <property type="evidence" value="ECO:0007669"/>
    <property type="project" value="TreeGrafter"/>
</dbReference>
<dbReference type="PATRIC" id="fig|226910.6.peg.4074"/>
<dbReference type="Pfam" id="PF00126">
    <property type="entry name" value="HTH_1"/>
    <property type="match status" value="1"/>
</dbReference>
<keyword evidence="3" id="KW-0238">DNA-binding</keyword>
<evidence type="ECO:0000256" key="1">
    <source>
        <dbReference type="ARBA" id="ARBA00009437"/>
    </source>
</evidence>
<comment type="caution">
    <text evidence="6">The sequence shown here is derived from an EMBL/GenBank/DDBJ whole genome shotgun (WGS) entry which is preliminary data.</text>
</comment>
<dbReference type="SUPFAM" id="SSF46785">
    <property type="entry name" value="Winged helix' DNA-binding domain"/>
    <property type="match status" value="1"/>
</dbReference>
<dbReference type="SUPFAM" id="SSF53850">
    <property type="entry name" value="Periplasmic binding protein-like II"/>
    <property type="match status" value="1"/>
</dbReference>
<dbReference type="OrthoDB" id="9785745at2"/>
<dbReference type="GO" id="GO:0003677">
    <property type="term" value="F:DNA binding"/>
    <property type="evidence" value="ECO:0007669"/>
    <property type="project" value="UniProtKB-KW"/>
</dbReference>
<keyword evidence="2" id="KW-0805">Transcription regulation</keyword>
<organism evidence="6 7">
    <name type="scientific">Pseudomonas batumici</name>
    <dbReference type="NCBI Taxonomy" id="226910"/>
    <lineage>
        <taxon>Bacteria</taxon>
        <taxon>Pseudomonadati</taxon>
        <taxon>Pseudomonadota</taxon>
        <taxon>Gammaproteobacteria</taxon>
        <taxon>Pseudomonadales</taxon>
        <taxon>Pseudomonadaceae</taxon>
        <taxon>Pseudomonas</taxon>
    </lineage>
</organism>
<keyword evidence="7" id="KW-1185">Reference proteome</keyword>
<dbReference type="InterPro" id="IPR036390">
    <property type="entry name" value="WH_DNA-bd_sf"/>
</dbReference>
<dbReference type="InterPro" id="IPR050950">
    <property type="entry name" value="HTH-type_LysR_regulators"/>
</dbReference>
<gene>
    <name evidence="6" type="ORF">UCMB321_4080</name>
</gene>
<dbReference type="InterPro" id="IPR000847">
    <property type="entry name" value="LysR_HTH_N"/>
</dbReference>
<dbReference type="CDD" id="cd05466">
    <property type="entry name" value="PBP2_LTTR_substrate"/>
    <property type="match status" value="1"/>
</dbReference>
<name>A0A0C2E873_9PSED</name>
<proteinExistence type="inferred from homology"/>
<reference evidence="6 7" key="1">
    <citation type="submission" date="2015-01" db="EMBL/GenBank/DDBJ databases">
        <title>Complete genome of Pseudomonas batumici UCM B-321 producer of the batumin antibiotic with strong antistaphilococcal and potential anticancer activity.</title>
        <authorList>
            <person name="Klochko V.V."/>
            <person name="Zelena L.B."/>
            <person name="Elena K.A."/>
            <person name="Reva O.N."/>
        </authorList>
    </citation>
    <scope>NUCLEOTIDE SEQUENCE [LARGE SCALE GENOMIC DNA]</scope>
    <source>
        <strain evidence="6 7">UCM B-321</strain>
    </source>
</reference>
<dbReference type="Gene3D" id="3.40.190.290">
    <property type="match status" value="1"/>
</dbReference>
<evidence type="ECO:0000313" key="7">
    <source>
        <dbReference type="Proteomes" id="UP000031535"/>
    </source>
</evidence>
<feature type="domain" description="HTH lysR-type" evidence="5">
    <location>
        <begin position="2"/>
        <end position="59"/>
    </location>
</feature>
<evidence type="ECO:0000259" key="5">
    <source>
        <dbReference type="PROSITE" id="PS50931"/>
    </source>
</evidence>
<evidence type="ECO:0000256" key="4">
    <source>
        <dbReference type="ARBA" id="ARBA00023163"/>
    </source>
</evidence>
<dbReference type="InterPro" id="IPR036388">
    <property type="entry name" value="WH-like_DNA-bd_sf"/>
</dbReference>
<dbReference type="STRING" id="226910.UCMB321_4080"/>
<dbReference type="EMBL" id="JXDG01000056">
    <property type="protein sequence ID" value="KIH82079.1"/>
    <property type="molecule type" value="Genomic_DNA"/>
</dbReference>
<dbReference type="InterPro" id="IPR005119">
    <property type="entry name" value="LysR_subst-bd"/>
</dbReference>
<dbReference type="Proteomes" id="UP000031535">
    <property type="component" value="Unassembled WGS sequence"/>
</dbReference>
<dbReference type="Gene3D" id="1.10.10.10">
    <property type="entry name" value="Winged helix-like DNA-binding domain superfamily/Winged helix DNA-binding domain"/>
    <property type="match status" value="1"/>
</dbReference>
<dbReference type="PROSITE" id="PS50931">
    <property type="entry name" value="HTH_LYSR"/>
    <property type="match status" value="1"/>
</dbReference>
<dbReference type="Pfam" id="PF03466">
    <property type="entry name" value="LysR_substrate"/>
    <property type="match status" value="1"/>
</dbReference>
<dbReference type="PRINTS" id="PR00039">
    <property type="entry name" value="HTHLYSR"/>
</dbReference>
<comment type="similarity">
    <text evidence="1">Belongs to the LysR transcriptional regulatory family.</text>
</comment>
<evidence type="ECO:0000256" key="2">
    <source>
        <dbReference type="ARBA" id="ARBA00023015"/>
    </source>
</evidence>
<protein>
    <submittedName>
        <fullName evidence="6">Transcriptional regulator, LysR family</fullName>
    </submittedName>
</protein>
<dbReference type="GO" id="GO:0003700">
    <property type="term" value="F:DNA-binding transcription factor activity"/>
    <property type="evidence" value="ECO:0007669"/>
    <property type="project" value="InterPro"/>
</dbReference>
<evidence type="ECO:0000313" key="6">
    <source>
        <dbReference type="EMBL" id="KIH82079.1"/>
    </source>
</evidence>
<dbReference type="AlphaFoldDB" id="A0A0C2E873"/>
<accession>A0A0C2E873</accession>
<sequence>MMNLLHWRLLVAVLDTGTLTRAAEQVGMTQSAASQALAAMEQTLGVQLFTRHARQSLPTAIGLQVLEQARIMLTALETIRRQVDSDKGLVGGSIRLASFPMVLSTLLPPLLRQFRQRHPGIEVVALEVSDHEVQAMLANDTVDVGVVLNPDIASGALELGRDAWVAVVPMGHRLAARGVDGCVSLAELVVEPFVLATGGCAVNARSIAAEIGLSLQDVRVEVREWSSAYALVRENLGVTLVPELALPAERRGLRVLRLEATIERRFGLLPSAAGARSAAVRALFEMLR</sequence>
<dbReference type="PANTHER" id="PTHR30419">
    <property type="entry name" value="HTH-TYPE TRANSCRIPTIONAL REGULATOR YBHD"/>
    <property type="match status" value="1"/>
</dbReference>
<dbReference type="RefSeq" id="WP_040070245.1">
    <property type="nucleotide sequence ID" value="NZ_JXDG01000056.1"/>
</dbReference>
<keyword evidence="4" id="KW-0804">Transcription</keyword>
<evidence type="ECO:0000256" key="3">
    <source>
        <dbReference type="ARBA" id="ARBA00023125"/>
    </source>
</evidence>